<name>C8VYP8_DESAS</name>
<dbReference type="GO" id="GO:0016757">
    <property type="term" value="F:glycosyltransferase activity"/>
    <property type="evidence" value="ECO:0007669"/>
    <property type="project" value="InterPro"/>
</dbReference>
<dbReference type="InterPro" id="IPR001296">
    <property type="entry name" value="Glyco_trans_1"/>
</dbReference>
<dbReference type="STRING" id="485916.Dtox_4097"/>
<sequence>MYSIITTVVLYAEVSYINSNSEMRIATIVNSIGDTSMPYNEFVMYRNSEELLKCKQLVISFKGEQEYEEDLVTVKGSNNSIITFFRNLRLLNEGDIVHIHNSHVGVLYFFLSLFLRQRNRVLFTIHSMFERYTVKVKLFTLLCIALSDEITLVSKAAYLSLPQIIKNIFNKKITIITNGVNCKKIESFINNMLNKSKKHDNFTVVCVGRLVKEKNQKLLLKILLRLPDVQLKIIGNGYLYNELINYCCEKKIANRVCFLGEISREDVYKEIIKCHLFVSTSTYEGLPIAVLEALYLGMPAVLSDIAPHVEIKEKLDNVDVVDIDTIDNWLPYFSFSYINSYEELNNIFLIKKCFSLDKMHDEYNKLYFRLRRSNYG</sequence>
<dbReference type="InterPro" id="IPR028098">
    <property type="entry name" value="Glyco_trans_4-like_N"/>
</dbReference>
<protein>
    <submittedName>
        <fullName evidence="3">Glycosyl transferase group 1</fullName>
    </submittedName>
</protein>
<dbReference type="AlphaFoldDB" id="C8VYP8"/>
<evidence type="ECO:0000313" key="4">
    <source>
        <dbReference type="Proteomes" id="UP000002217"/>
    </source>
</evidence>
<evidence type="ECO:0000313" key="3">
    <source>
        <dbReference type="EMBL" id="ACV64769.1"/>
    </source>
</evidence>
<dbReference type="CDD" id="cd03801">
    <property type="entry name" value="GT4_PimA-like"/>
    <property type="match status" value="1"/>
</dbReference>
<gene>
    <name evidence="3" type="ordered locus">Dtox_4097</name>
</gene>
<dbReference type="PANTHER" id="PTHR45947:SF3">
    <property type="entry name" value="SULFOQUINOVOSYL TRANSFERASE SQD2"/>
    <property type="match status" value="1"/>
</dbReference>
<accession>C8VYP8</accession>
<dbReference type="Pfam" id="PF13439">
    <property type="entry name" value="Glyco_transf_4"/>
    <property type="match status" value="1"/>
</dbReference>
<feature type="domain" description="Glycosyltransferase subfamily 4-like N-terminal" evidence="2">
    <location>
        <begin position="80"/>
        <end position="183"/>
    </location>
</feature>
<dbReference type="Pfam" id="PF00534">
    <property type="entry name" value="Glycos_transf_1"/>
    <property type="match status" value="1"/>
</dbReference>
<reference evidence="3 4" key="1">
    <citation type="journal article" date="2009" name="Stand. Genomic Sci.">
        <title>Complete genome sequence of Desulfotomaculum acetoxidans type strain (5575).</title>
        <authorList>
            <person name="Spring S."/>
            <person name="Lapidus A."/>
            <person name="Schroder M."/>
            <person name="Gleim D."/>
            <person name="Sims D."/>
            <person name="Meincke L."/>
            <person name="Glavina Del Rio T."/>
            <person name="Tice H."/>
            <person name="Copeland A."/>
            <person name="Cheng J.F."/>
            <person name="Lucas S."/>
            <person name="Chen F."/>
            <person name="Nolan M."/>
            <person name="Bruce D."/>
            <person name="Goodwin L."/>
            <person name="Pitluck S."/>
            <person name="Ivanova N."/>
            <person name="Mavromatis K."/>
            <person name="Mikhailova N."/>
            <person name="Pati A."/>
            <person name="Chen A."/>
            <person name="Palaniappan K."/>
            <person name="Land M."/>
            <person name="Hauser L."/>
            <person name="Chang Y.J."/>
            <person name="Jeffries C.D."/>
            <person name="Chain P."/>
            <person name="Saunders E."/>
            <person name="Brettin T."/>
            <person name="Detter J.C."/>
            <person name="Goker M."/>
            <person name="Bristow J."/>
            <person name="Eisen J.A."/>
            <person name="Markowitz V."/>
            <person name="Hugenholtz P."/>
            <person name="Kyrpides N.C."/>
            <person name="Klenk H.P."/>
            <person name="Han C."/>
        </authorList>
    </citation>
    <scope>NUCLEOTIDE SEQUENCE [LARGE SCALE GENOMIC DNA]</scope>
    <source>
        <strain evidence="4">ATCC 49208 / DSM 771 / VKM B-1644</strain>
    </source>
</reference>
<dbReference type="KEGG" id="dae:Dtox_4097"/>
<dbReference type="eggNOG" id="COG0438">
    <property type="taxonomic scope" value="Bacteria"/>
</dbReference>
<organism evidence="3 4">
    <name type="scientific">Desulfofarcimen acetoxidans (strain ATCC 49208 / DSM 771 / KCTC 5769 / VKM B-1644 / 5575)</name>
    <name type="common">Desulfotomaculum acetoxidans</name>
    <dbReference type="NCBI Taxonomy" id="485916"/>
    <lineage>
        <taxon>Bacteria</taxon>
        <taxon>Bacillati</taxon>
        <taxon>Bacillota</taxon>
        <taxon>Clostridia</taxon>
        <taxon>Eubacteriales</taxon>
        <taxon>Peptococcaceae</taxon>
        <taxon>Desulfofarcimen</taxon>
    </lineage>
</organism>
<feature type="domain" description="Glycosyl transferase family 1" evidence="1">
    <location>
        <begin position="196"/>
        <end position="311"/>
    </location>
</feature>
<dbReference type="InterPro" id="IPR050194">
    <property type="entry name" value="Glycosyltransferase_grp1"/>
</dbReference>
<dbReference type="EMBL" id="CP001720">
    <property type="protein sequence ID" value="ACV64769.1"/>
    <property type="molecule type" value="Genomic_DNA"/>
</dbReference>
<dbReference type="CAZy" id="GT4">
    <property type="family name" value="Glycosyltransferase Family 4"/>
</dbReference>
<dbReference type="SUPFAM" id="SSF53756">
    <property type="entry name" value="UDP-Glycosyltransferase/glycogen phosphorylase"/>
    <property type="match status" value="1"/>
</dbReference>
<evidence type="ECO:0000259" key="1">
    <source>
        <dbReference type="Pfam" id="PF00534"/>
    </source>
</evidence>
<dbReference type="Gene3D" id="3.40.50.2000">
    <property type="entry name" value="Glycogen Phosphorylase B"/>
    <property type="match status" value="2"/>
</dbReference>
<dbReference type="PANTHER" id="PTHR45947">
    <property type="entry name" value="SULFOQUINOVOSYL TRANSFERASE SQD2"/>
    <property type="match status" value="1"/>
</dbReference>
<evidence type="ECO:0000259" key="2">
    <source>
        <dbReference type="Pfam" id="PF13439"/>
    </source>
</evidence>
<keyword evidence="4" id="KW-1185">Reference proteome</keyword>
<keyword evidence="3" id="KW-0808">Transferase</keyword>
<proteinExistence type="predicted"/>
<dbReference type="HOGENOM" id="CLU_735140_0_0_9"/>
<dbReference type="Proteomes" id="UP000002217">
    <property type="component" value="Chromosome"/>
</dbReference>